<name>A0ABU5REY1_9PSEU</name>
<reference evidence="1 2" key="1">
    <citation type="submission" date="2023-12" db="EMBL/GenBank/DDBJ databases">
        <title>Amycolatopsis sp. V23-08.</title>
        <authorList>
            <person name="Somphong A."/>
        </authorList>
    </citation>
    <scope>NUCLEOTIDE SEQUENCE [LARGE SCALE GENOMIC DNA]</scope>
    <source>
        <strain evidence="1 2">V23-08</strain>
    </source>
</reference>
<keyword evidence="2" id="KW-1185">Reference proteome</keyword>
<protein>
    <submittedName>
        <fullName evidence="1">Uncharacterized protein</fullName>
    </submittedName>
</protein>
<dbReference type="RefSeq" id="WP_323331900.1">
    <property type="nucleotide sequence ID" value="NZ_JAYFSI010000008.1"/>
</dbReference>
<dbReference type="Proteomes" id="UP001304298">
    <property type="component" value="Unassembled WGS sequence"/>
</dbReference>
<dbReference type="EMBL" id="JAYFSI010000008">
    <property type="protein sequence ID" value="MEA5364159.1"/>
    <property type="molecule type" value="Genomic_DNA"/>
</dbReference>
<gene>
    <name evidence="1" type="ORF">VA596_31815</name>
</gene>
<sequence>MSAPHVYRITKTLAVYTTRPTKRAVPAMAVRVANAADAHALVDAAESASAAPRLDIV</sequence>
<evidence type="ECO:0000313" key="2">
    <source>
        <dbReference type="Proteomes" id="UP001304298"/>
    </source>
</evidence>
<evidence type="ECO:0000313" key="1">
    <source>
        <dbReference type="EMBL" id="MEA5364159.1"/>
    </source>
</evidence>
<accession>A0ABU5REY1</accession>
<comment type="caution">
    <text evidence="1">The sequence shown here is derived from an EMBL/GenBank/DDBJ whole genome shotgun (WGS) entry which is preliminary data.</text>
</comment>
<organism evidence="1 2">
    <name type="scientific">Amycolatopsis heterodermiae</name>
    <dbReference type="NCBI Taxonomy" id="3110235"/>
    <lineage>
        <taxon>Bacteria</taxon>
        <taxon>Bacillati</taxon>
        <taxon>Actinomycetota</taxon>
        <taxon>Actinomycetes</taxon>
        <taxon>Pseudonocardiales</taxon>
        <taxon>Pseudonocardiaceae</taxon>
        <taxon>Amycolatopsis</taxon>
    </lineage>
</organism>
<proteinExistence type="predicted"/>